<dbReference type="GO" id="GO:2000059">
    <property type="term" value="P:negative regulation of ubiquitin-dependent protein catabolic process"/>
    <property type="evidence" value="ECO:0007669"/>
    <property type="project" value="EnsemblFungi"/>
</dbReference>
<dbReference type="Pfam" id="PF10384">
    <property type="entry name" value="Scm3"/>
    <property type="match status" value="1"/>
</dbReference>
<evidence type="ECO:0000313" key="3">
    <source>
        <dbReference type="Proteomes" id="UP000005666"/>
    </source>
</evidence>
<dbReference type="GO" id="GO:0097030">
    <property type="term" value="F:CENP-A containing nucleosome binding"/>
    <property type="evidence" value="ECO:0007669"/>
    <property type="project" value="EnsemblFungi"/>
</dbReference>
<dbReference type="RefSeq" id="XP_003683820.1">
    <property type="nucleotide sequence ID" value="XM_003683772.1"/>
</dbReference>
<dbReference type="OrthoDB" id="2420608at2759"/>
<dbReference type="AlphaFoldDB" id="G8BNA8"/>
<feature type="compositionally biased region" description="Acidic residues" evidence="1">
    <location>
        <begin position="178"/>
        <end position="195"/>
    </location>
</feature>
<dbReference type="GO" id="GO:0005634">
    <property type="term" value="C:nucleus"/>
    <property type="evidence" value="ECO:0007669"/>
    <property type="project" value="InterPro"/>
</dbReference>
<sequence>MATGIFLLYNMSTKHVTKQKRKGSNIKKLHSVLKNLLNDNKNGIGRKVTSNDDGTVVQNDVIYIKSKENHLIPKLTDAEVLLKHKVADENMKKTWLDIISKYENPENQNSDVIDLKTGEIVEDNGHLRTLLNNRDKTGTPLGKLDDLWKESGFEDGKDTGNKGNTELSSHLDKSIIDDSNEEAEEQEEEVEEADDDVHTSQIYSKFTRDT</sequence>
<dbReference type="GO" id="GO:0000779">
    <property type="term" value="C:condensed chromosome, centromeric region"/>
    <property type="evidence" value="ECO:0007669"/>
    <property type="project" value="EnsemblFungi"/>
</dbReference>
<dbReference type="KEGG" id="tpf:TPHA_0A03080"/>
<dbReference type="GO" id="GO:0071459">
    <property type="term" value="P:protein localization to chromosome, centromeric region"/>
    <property type="evidence" value="ECO:0007669"/>
    <property type="project" value="EnsemblFungi"/>
</dbReference>
<dbReference type="GO" id="GO:0000086">
    <property type="term" value="P:G2/M transition of mitotic cell cycle"/>
    <property type="evidence" value="ECO:0007669"/>
    <property type="project" value="EnsemblFungi"/>
</dbReference>
<dbReference type="Proteomes" id="UP000005666">
    <property type="component" value="Chromosome 1"/>
</dbReference>
<dbReference type="GeneID" id="11532493"/>
<dbReference type="HOGENOM" id="CLU_106374_0_0_1"/>
<dbReference type="InterPro" id="IPR018465">
    <property type="entry name" value="Scm3/HJURP"/>
</dbReference>
<keyword evidence="3" id="KW-1185">Reference proteome</keyword>
<dbReference type="STRING" id="1071381.G8BNA8"/>
<evidence type="ECO:0000256" key="1">
    <source>
        <dbReference type="SAM" id="MobiDB-lite"/>
    </source>
</evidence>
<reference evidence="2 3" key="1">
    <citation type="journal article" date="2011" name="Proc. Natl. Acad. Sci. U.S.A.">
        <title>Evolutionary erosion of yeast sex chromosomes by mating-type switching accidents.</title>
        <authorList>
            <person name="Gordon J.L."/>
            <person name="Armisen D."/>
            <person name="Proux-Wera E."/>
            <person name="Oheigeartaigh S.S."/>
            <person name="Byrne K.P."/>
            <person name="Wolfe K.H."/>
        </authorList>
    </citation>
    <scope>NUCLEOTIDE SEQUENCE [LARGE SCALE GENOMIC DNA]</scope>
    <source>
        <strain evidence="3">ATCC 24235 / CBS 4417 / NBRC 1672 / NRRL Y-8282 / UCD 70-5</strain>
    </source>
</reference>
<evidence type="ECO:0000313" key="2">
    <source>
        <dbReference type="EMBL" id="CCE61386.1"/>
    </source>
</evidence>
<name>G8BNA8_TETPH</name>
<dbReference type="Gene3D" id="6.10.250.2010">
    <property type="match status" value="1"/>
</dbReference>
<protein>
    <submittedName>
        <fullName evidence="2">Uncharacterized protein</fullName>
    </submittedName>
</protein>
<feature type="region of interest" description="Disordered" evidence="1">
    <location>
        <begin position="154"/>
        <end position="210"/>
    </location>
</feature>
<dbReference type="GO" id="GO:0007059">
    <property type="term" value="P:chromosome segregation"/>
    <property type="evidence" value="ECO:0007669"/>
    <property type="project" value="EnsemblFungi"/>
</dbReference>
<accession>G8BNA8</accession>
<dbReference type="EMBL" id="HE612856">
    <property type="protein sequence ID" value="CCE61386.1"/>
    <property type="molecule type" value="Genomic_DNA"/>
</dbReference>
<organism evidence="2 3">
    <name type="scientific">Tetrapisispora phaffii (strain ATCC 24235 / CBS 4417 / NBRC 1672 / NRRL Y-8282 / UCD 70-5)</name>
    <name type="common">Yeast</name>
    <name type="synonym">Fabospora phaffii</name>
    <dbReference type="NCBI Taxonomy" id="1071381"/>
    <lineage>
        <taxon>Eukaryota</taxon>
        <taxon>Fungi</taxon>
        <taxon>Dikarya</taxon>
        <taxon>Ascomycota</taxon>
        <taxon>Saccharomycotina</taxon>
        <taxon>Saccharomycetes</taxon>
        <taxon>Saccharomycetales</taxon>
        <taxon>Saccharomycetaceae</taxon>
        <taxon>Tetrapisispora</taxon>
    </lineage>
</organism>
<proteinExistence type="predicted"/>
<dbReference type="GO" id="GO:0051382">
    <property type="term" value="P:kinetochore assembly"/>
    <property type="evidence" value="ECO:0007669"/>
    <property type="project" value="EnsemblFungi"/>
</dbReference>
<gene>
    <name evidence="2" type="primary">TPHA0A03080</name>
    <name evidence="2" type="ordered locus">TPHA_0A03080</name>
</gene>
<dbReference type="GO" id="GO:0042393">
    <property type="term" value="F:histone binding"/>
    <property type="evidence" value="ECO:0007669"/>
    <property type="project" value="InterPro"/>
</dbReference>
<dbReference type="eggNOG" id="ENOG502S4HZ">
    <property type="taxonomic scope" value="Eukaryota"/>
</dbReference>